<dbReference type="GO" id="GO:0004803">
    <property type="term" value="F:transposase activity"/>
    <property type="evidence" value="ECO:0007669"/>
    <property type="project" value="InterPro"/>
</dbReference>
<dbReference type="EMBL" id="PEXW01000020">
    <property type="protein sequence ID" value="PIS40879.1"/>
    <property type="molecule type" value="Genomic_DNA"/>
</dbReference>
<feature type="domain" description="Transposase IS200-like" evidence="1">
    <location>
        <begin position="47"/>
        <end position="163"/>
    </location>
</feature>
<evidence type="ECO:0000313" key="2">
    <source>
        <dbReference type="EMBL" id="PIS40879.1"/>
    </source>
</evidence>
<sequence>MPPPAEKWDLGGNKTCFFGYVAAELALQNFMESKKYKSLRLKHFDYSSDGYYFITICTFQKQKVIDNLYRQLLKRVLISMESRFTGMNLDYYVFMGNHCHIIIRLIKSKVGLSKIVQTFKSITAVKIRKMGFKGEYFWQKNYYEHVIRNDKELNMIREYVRHNSEKEKYLLQEKASKLASYGVK</sequence>
<dbReference type="PANTHER" id="PTHR36966">
    <property type="entry name" value="REP-ASSOCIATED TYROSINE TRANSPOSASE"/>
    <property type="match status" value="1"/>
</dbReference>
<dbReference type="InterPro" id="IPR052715">
    <property type="entry name" value="RAYT_transposase"/>
</dbReference>
<dbReference type="InterPro" id="IPR002686">
    <property type="entry name" value="Transposase_17"/>
</dbReference>
<dbReference type="Proteomes" id="UP000236845">
    <property type="component" value="Unassembled WGS sequence"/>
</dbReference>
<organism evidence="2 3">
    <name type="scientific">Candidatus Kerfeldbacteria bacterium CG08_land_8_20_14_0_20_43_14</name>
    <dbReference type="NCBI Taxonomy" id="2014246"/>
    <lineage>
        <taxon>Bacteria</taxon>
        <taxon>Candidatus Kerfeldiibacteriota</taxon>
    </lineage>
</organism>
<dbReference type="PANTHER" id="PTHR36966:SF1">
    <property type="entry name" value="REP-ASSOCIATED TYROSINE TRANSPOSASE"/>
    <property type="match status" value="1"/>
</dbReference>
<dbReference type="Pfam" id="PF01797">
    <property type="entry name" value="Y1_Tnp"/>
    <property type="match status" value="1"/>
</dbReference>
<evidence type="ECO:0000313" key="3">
    <source>
        <dbReference type="Proteomes" id="UP000236845"/>
    </source>
</evidence>
<accession>A0A2H0YRH4</accession>
<protein>
    <recommendedName>
        <fullName evidence="1">Transposase IS200-like domain-containing protein</fullName>
    </recommendedName>
</protein>
<evidence type="ECO:0000259" key="1">
    <source>
        <dbReference type="SMART" id="SM01321"/>
    </source>
</evidence>
<reference evidence="3" key="1">
    <citation type="submission" date="2017-09" db="EMBL/GenBank/DDBJ databases">
        <title>Depth-based differentiation of microbial function through sediment-hosted aquifers and enrichment of novel symbionts in the deep terrestrial subsurface.</title>
        <authorList>
            <person name="Probst A.J."/>
            <person name="Ladd B."/>
            <person name="Jarett J.K."/>
            <person name="Geller-Mcgrath D.E."/>
            <person name="Sieber C.M.K."/>
            <person name="Emerson J.B."/>
            <person name="Anantharaman K."/>
            <person name="Thomas B.C."/>
            <person name="Malmstrom R."/>
            <person name="Stieglmeier M."/>
            <person name="Klingl A."/>
            <person name="Woyke T."/>
            <person name="Ryan C.M."/>
            <person name="Banfield J.F."/>
        </authorList>
    </citation>
    <scope>NUCLEOTIDE SEQUENCE [LARGE SCALE GENOMIC DNA]</scope>
</reference>
<dbReference type="AlphaFoldDB" id="A0A2H0YRH4"/>
<dbReference type="SUPFAM" id="SSF143422">
    <property type="entry name" value="Transposase IS200-like"/>
    <property type="match status" value="1"/>
</dbReference>
<proteinExistence type="predicted"/>
<dbReference type="GO" id="GO:0043565">
    <property type="term" value="F:sequence-specific DNA binding"/>
    <property type="evidence" value="ECO:0007669"/>
    <property type="project" value="TreeGrafter"/>
</dbReference>
<comment type="caution">
    <text evidence="2">The sequence shown here is derived from an EMBL/GenBank/DDBJ whole genome shotgun (WGS) entry which is preliminary data.</text>
</comment>
<dbReference type="GO" id="GO:0006313">
    <property type="term" value="P:DNA transposition"/>
    <property type="evidence" value="ECO:0007669"/>
    <property type="project" value="InterPro"/>
</dbReference>
<gene>
    <name evidence="2" type="ORF">COT26_01080</name>
</gene>
<name>A0A2H0YRH4_9BACT</name>
<dbReference type="SMART" id="SM01321">
    <property type="entry name" value="Y1_Tnp"/>
    <property type="match status" value="1"/>
</dbReference>
<dbReference type="Gene3D" id="3.30.70.1290">
    <property type="entry name" value="Transposase IS200-like"/>
    <property type="match status" value="1"/>
</dbReference>
<dbReference type="InterPro" id="IPR036515">
    <property type="entry name" value="Transposase_17_sf"/>
</dbReference>